<dbReference type="Gene3D" id="1.10.443.10">
    <property type="entry name" value="Intergrase catalytic core"/>
    <property type="match status" value="1"/>
</dbReference>
<reference evidence="3" key="2">
    <citation type="submission" date="2021-04" db="EMBL/GenBank/DDBJ databases">
        <authorList>
            <person name="Gilroy R."/>
        </authorList>
    </citation>
    <scope>NUCLEOTIDE SEQUENCE</scope>
    <source>
        <strain evidence="3">ChiSjej2B20-11307</strain>
    </source>
</reference>
<name>A0A9D2HC07_9FIRM</name>
<dbReference type="InterPro" id="IPR002104">
    <property type="entry name" value="Integrase_catalytic"/>
</dbReference>
<reference evidence="3" key="1">
    <citation type="journal article" date="2021" name="PeerJ">
        <title>Extensive microbial diversity within the chicken gut microbiome revealed by metagenomics and culture.</title>
        <authorList>
            <person name="Gilroy R."/>
            <person name="Ravi A."/>
            <person name="Getino M."/>
            <person name="Pursley I."/>
            <person name="Horton D.L."/>
            <person name="Alikhan N.F."/>
            <person name="Baker D."/>
            <person name="Gharbi K."/>
            <person name="Hall N."/>
            <person name="Watson M."/>
            <person name="Adriaenssens E.M."/>
            <person name="Foster-Nyarko E."/>
            <person name="Jarju S."/>
            <person name="Secka A."/>
            <person name="Antonio M."/>
            <person name="Oren A."/>
            <person name="Chaudhuri R.R."/>
            <person name="La Ragione R."/>
            <person name="Hildebrand F."/>
            <person name="Pallen M.J."/>
        </authorList>
    </citation>
    <scope>NUCLEOTIDE SEQUENCE</scope>
    <source>
        <strain evidence="3">ChiSjej2B20-11307</strain>
    </source>
</reference>
<evidence type="ECO:0000259" key="2">
    <source>
        <dbReference type="PROSITE" id="PS51898"/>
    </source>
</evidence>
<dbReference type="EMBL" id="DXAK01000045">
    <property type="protein sequence ID" value="HJA07356.1"/>
    <property type="molecule type" value="Genomic_DNA"/>
</dbReference>
<dbReference type="GO" id="GO:0006310">
    <property type="term" value="P:DNA recombination"/>
    <property type="evidence" value="ECO:0007669"/>
    <property type="project" value="UniProtKB-KW"/>
</dbReference>
<organism evidence="3 4">
    <name type="scientific">Candidatus Mediterraneibacter pullicola</name>
    <dbReference type="NCBI Taxonomy" id="2838682"/>
    <lineage>
        <taxon>Bacteria</taxon>
        <taxon>Bacillati</taxon>
        <taxon>Bacillota</taxon>
        <taxon>Clostridia</taxon>
        <taxon>Lachnospirales</taxon>
        <taxon>Lachnospiraceae</taxon>
        <taxon>Mediterraneibacter</taxon>
    </lineage>
</organism>
<gene>
    <name evidence="3" type="ORF">H9798_09500</name>
</gene>
<accession>A0A9D2HC07</accession>
<dbReference type="InterPro" id="IPR011010">
    <property type="entry name" value="DNA_brk_join_enz"/>
</dbReference>
<evidence type="ECO:0000313" key="4">
    <source>
        <dbReference type="Proteomes" id="UP000824223"/>
    </source>
</evidence>
<keyword evidence="1" id="KW-0233">DNA recombination</keyword>
<protein>
    <submittedName>
        <fullName evidence="3">Site-specific integrase</fullName>
    </submittedName>
</protein>
<dbReference type="InterPro" id="IPR013762">
    <property type="entry name" value="Integrase-like_cat_sf"/>
</dbReference>
<dbReference type="Proteomes" id="UP000824223">
    <property type="component" value="Unassembled WGS sequence"/>
</dbReference>
<evidence type="ECO:0000256" key="1">
    <source>
        <dbReference type="ARBA" id="ARBA00023172"/>
    </source>
</evidence>
<dbReference type="GO" id="GO:0003677">
    <property type="term" value="F:DNA binding"/>
    <property type="evidence" value="ECO:0007669"/>
    <property type="project" value="InterPro"/>
</dbReference>
<dbReference type="PANTHER" id="PTHR30349">
    <property type="entry name" value="PHAGE INTEGRASE-RELATED"/>
    <property type="match status" value="1"/>
</dbReference>
<dbReference type="CDD" id="cd01189">
    <property type="entry name" value="INT_ICEBs1_C_like"/>
    <property type="match status" value="1"/>
</dbReference>
<dbReference type="GO" id="GO:0015074">
    <property type="term" value="P:DNA integration"/>
    <property type="evidence" value="ECO:0007669"/>
    <property type="project" value="InterPro"/>
</dbReference>
<proteinExistence type="predicted"/>
<dbReference type="AlphaFoldDB" id="A0A9D2HC07"/>
<comment type="caution">
    <text evidence="3">The sequence shown here is derived from an EMBL/GenBank/DDBJ whole genome shotgun (WGS) entry which is preliminary data.</text>
</comment>
<dbReference type="Pfam" id="PF00589">
    <property type="entry name" value="Phage_integrase"/>
    <property type="match status" value="1"/>
</dbReference>
<sequence>MWVEQTKKGKYKYIERYTDPLTGKYRRVSVTLDKDTPQSRKQAQKAISKKIEDAEKDVCANSEDITLEELIEKYREEQKRTVKDSTYQRNYFACETLKKILGSDTKVKNLAAGYIRKSLLSTGKNHGTLNEHLTRLKALIRWGYRNDYVGNIAYLDKLEPFSDTPHREKIENKFLESTEVAVLISGMKVQKWKNLTLFLTLSGLRFGEAAALKQSDLDFKERVIHVTKNYDSVNKIITTPKTRTSIRDVYMQDELYVLCRHIISESISNTIVSLNAGNPLFTDDNGEHISFFAYNKYLRKISTKELGRAITPHTLRHTHASLMMENGMSEDSISRRLGHTDSKITKEIYLHATKKLKEKENNQIKSIKIL</sequence>
<dbReference type="SUPFAM" id="SSF56349">
    <property type="entry name" value="DNA breaking-rejoining enzymes"/>
    <property type="match status" value="1"/>
</dbReference>
<evidence type="ECO:0000313" key="3">
    <source>
        <dbReference type="EMBL" id="HJA07356.1"/>
    </source>
</evidence>
<feature type="domain" description="Tyr recombinase" evidence="2">
    <location>
        <begin position="170"/>
        <end position="362"/>
    </location>
</feature>
<dbReference type="PROSITE" id="PS51898">
    <property type="entry name" value="TYR_RECOMBINASE"/>
    <property type="match status" value="1"/>
</dbReference>
<dbReference type="PANTHER" id="PTHR30349:SF64">
    <property type="entry name" value="PROPHAGE INTEGRASE INTD-RELATED"/>
    <property type="match status" value="1"/>
</dbReference>
<dbReference type="InterPro" id="IPR050090">
    <property type="entry name" value="Tyrosine_recombinase_XerCD"/>
</dbReference>